<keyword evidence="5" id="KW-1185">Reference proteome</keyword>
<dbReference type="RefSeq" id="WP_337319110.1">
    <property type="nucleotide sequence ID" value="NZ_JBBDGN010000005.1"/>
</dbReference>
<proteinExistence type="predicted"/>
<dbReference type="Pfam" id="PF01934">
    <property type="entry name" value="HepT-like"/>
    <property type="match status" value="1"/>
</dbReference>
<gene>
    <name evidence="4" type="ORF">WDU93_07380</name>
</gene>
<evidence type="ECO:0000256" key="1">
    <source>
        <dbReference type="ARBA" id="ARBA00022649"/>
    </source>
</evidence>
<organism evidence="4 5">
    <name type="scientific">Microbacterium istanbulense</name>
    <dbReference type="NCBI Taxonomy" id="3122049"/>
    <lineage>
        <taxon>Bacteria</taxon>
        <taxon>Bacillati</taxon>
        <taxon>Actinomycetota</taxon>
        <taxon>Actinomycetes</taxon>
        <taxon>Micrococcales</taxon>
        <taxon>Microbacteriaceae</taxon>
        <taxon>Microbacterium</taxon>
    </lineage>
</organism>
<reference evidence="4 5" key="1">
    <citation type="submission" date="2024-02" db="EMBL/GenBank/DDBJ databases">
        <authorList>
            <person name="Saticioglu I.B."/>
        </authorList>
    </citation>
    <scope>NUCLEOTIDE SEQUENCE [LARGE SCALE GENOMIC DNA]</scope>
    <source>
        <strain evidence="4 5">Mu-43</strain>
    </source>
</reference>
<keyword evidence="2" id="KW-0540">Nuclease</keyword>
<evidence type="ECO:0000256" key="3">
    <source>
        <dbReference type="ARBA" id="ARBA00022801"/>
    </source>
</evidence>
<accession>A0ABU8LKS4</accession>
<dbReference type="EMBL" id="JBBDGN010000005">
    <property type="protein sequence ID" value="MEJ1091516.1"/>
    <property type="molecule type" value="Genomic_DNA"/>
</dbReference>
<comment type="caution">
    <text evidence="4">The sequence shown here is derived from an EMBL/GenBank/DDBJ whole genome shotgun (WGS) entry which is preliminary data.</text>
</comment>
<keyword evidence="1" id="KW-1277">Toxin-antitoxin system</keyword>
<sequence length="114" mass="12917">MKDDARIARWLHELDASLEQASVLAARGRHAYDTDPALPLAFEALINRIGDLAKRLTTVDTQRFGHPAWRAAARTRDFVVHHYDRIDSDLLWQTVTVSLPELHALLAEARRPSP</sequence>
<name>A0ABU8LKS4_9MICO</name>
<evidence type="ECO:0000313" key="5">
    <source>
        <dbReference type="Proteomes" id="UP001366085"/>
    </source>
</evidence>
<dbReference type="InterPro" id="IPR008201">
    <property type="entry name" value="HepT-like"/>
</dbReference>
<protein>
    <submittedName>
        <fullName evidence="4">HepT-like ribonuclease domain-containing protein</fullName>
    </submittedName>
</protein>
<dbReference type="Proteomes" id="UP001366085">
    <property type="component" value="Unassembled WGS sequence"/>
</dbReference>
<evidence type="ECO:0000313" key="4">
    <source>
        <dbReference type="EMBL" id="MEJ1091516.1"/>
    </source>
</evidence>
<keyword evidence="3" id="KW-0378">Hydrolase</keyword>
<evidence type="ECO:0000256" key="2">
    <source>
        <dbReference type="ARBA" id="ARBA00022722"/>
    </source>
</evidence>